<dbReference type="Proteomes" id="UP000009232">
    <property type="component" value="Chromosome"/>
</dbReference>
<keyword evidence="3" id="KW-0812">Transmembrane</keyword>
<feature type="coiled-coil region" evidence="1">
    <location>
        <begin position="128"/>
        <end position="155"/>
    </location>
</feature>
<keyword evidence="1" id="KW-0175">Coiled coil</keyword>
<dbReference type="HOGENOM" id="CLU_857747_0_0_6"/>
<evidence type="ECO:0000313" key="4">
    <source>
        <dbReference type="EMBL" id="AEG32386.1"/>
    </source>
</evidence>
<organism evidence="4 5">
    <name type="scientific">Thiomicrospira cyclica (strain DSM 14477 / JCM 11371 / ALM1)</name>
    <name type="common">Thioalkalimicrobium cyclicum</name>
    <dbReference type="NCBI Taxonomy" id="717773"/>
    <lineage>
        <taxon>Bacteria</taxon>
        <taxon>Pseudomonadati</taxon>
        <taxon>Pseudomonadota</taxon>
        <taxon>Gammaproteobacteria</taxon>
        <taxon>Thiotrichales</taxon>
        <taxon>Piscirickettsiaceae</taxon>
        <taxon>Thiomicrospira</taxon>
    </lineage>
</organism>
<keyword evidence="3" id="KW-1133">Transmembrane helix</keyword>
<evidence type="ECO:0000313" key="5">
    <source>
        <dbReference type="Proteomes" id="UP000009232"/>
    </source>
</evidence>
<dbReference type="OrthoDB" id="5614917at2"/>
<evidence type="ECO:0000256" key="1">
    <source>
        <dbReference type="SAM" id="Coils"/>
    </source>
</evidence>
<feature type="region of interest" description="Disordered" evidence="2">
    <location>
        <begin position="156"/>
        <end position="183"/>
    </location>
</feature>
<feature type="coiled-coil region" evidence="1">
    <location>
        <begin position="187"/>
        <end position="239"/>
    </location>
</feature>
<dbReference type="EMBL" id="CP002776">
    <property type="protein sequence ID" value="AEG32386.1"/>
    <property type="molecule type" value="Genomic_DNA"/>
</dbReference>
<gene>
    <name evidence="4" type="ordered locus">Thicy_1629</name>
</gene>
<accession>F6DBI4</accession>
<sequence>MSEPITPKAEHHVVEGEFVEAEAKTQTSSTKQADKTKAGQPKSLLRNAKQPWLAMLAMTGILLGATSWIALEQRTATLYEMAHAGLASDALVEQQLEQKIAPLLQKIAYQQQKITALENWQQSFQGGARSFLRDYETLEAQLVEMQAMLAQHAQQLATVSNQQRSAPTPEPSLAPNSADEMNQQAVTSEMQAALSHLSQELQQAQGQLEQGLTQMRAEIARLQQQADQALAGLQTLTEDPEWQLGQTELAEQLVTFQQRLTELANDQAALQADWLSKMAPEVEAIMTEVTPTFEGLLSRFNNLFTLKKIEEDAPSRAEEQGATP</sequence>
<feature type="region of interest" description="Disordered" evidence="2">
    <location>
        <begin position="1"/>
        <end position="42"/>
    </location>
</feature>
<dbReference type="KEGG" id="tcy:Thicy_1629"/>
<dbReference type="RefSeq" id="WP_013836156.1">
    <property type="nucleotide sequence ID" value="NC_015581.1"/>
</dbReference>
<reference evidence="4 5" key="1">
    <citation type="submission" date="2011-05" db="EMBL/GenBank/DDBJ databases">
        <title>Complete sequence of Thioalkalimicrobium cyclicum ALM1.</title>
        <authorList>
            <consortium name="US DOE Joint Genome Institute"/>
            <person name="Lucas S."/>
            <person name="Han J."/>
            <person name="Lapidus A."/>
            <person name="Cheng J.-F."/>
            <person name="Goodwin L."/>
            <person name="Pitluck S."/>
            <person name="Peters L."/>
            <person name="Mikhailova N."/>
            <person name="Davenport K."/>
            <person name="Han C."/>
            <person name="Tapia R."/>
            <person name="Land M."/>
            <person name="Hauser L."/>
            <person name="Kyrpides N."/>
            <person name="Ivanova N."/>
            <person name="Pagani I."/>
            <person name="Kappler U."/>
            <person name="Woyke T."/>
        </authorList>
    </citation>
    <scope>NUCLEOTIDE SEQUENCE [LARGE SCALE GENOMIC DNA]</scope>
    <source>
        <strain evidence="5">DSM 14477 / JCM 11371 / ALM1</strain>
    </source>
</reference>
<evidence type="ECO:0000256" key="3">
    <source>
        <dbReference type="SAM" id="Phobius"/>
    </source>
</evidence>
<evidence type="ECO:0000256" key="2">
    <source>
        <dbReference type="SAM" id="MobiDB-lite"/>
    </source>
</evidence>
<dbReference type="STRING" id="717773.Thicy_1629"/>
<dbReference type="AlphaFoldDB" id="F6DBI4"/>
<proteinExistence type="predicted"/>
<feature type="transmembrane region" description="Helical" evidence="3">
    <location>
        <begin position="52"/>
        <end position="71"/>
    </location>
</feature>
<protein>
    <submittedName>
        <fullName evidence="4">Uncharacterized protein</fullName>
    </submittedName>
</protein>
<name>F6DBI4_THICA</name>
<dbReference type="eggNOG" id="COG4942">
    <property type="taxonomic scope" value="Bacteria"/>
</dbReference>
<keyword evidence="5" id="KW-1185">Reference proteome</keyword>
<keyword evidence="3" id="KW-0472">Membrane</keyword>